<keyword evidence="2" id="KW-1185">Reference proteome</keyword>
<comment type="caution">
    <text evidence="1">The sequence shown here is derived from an EMBL/GenBank/DDBJ whole genome shotgun (WGS) entry which is preliminary data.</text>
</comment>
<dbReference type="PANTHER" id="PTHR22600:SF21">
    <property type="entry name" value="BETA-HEXOSAMINIDASE A"/>
    <property type="match status" value="1"/>
</dbReference>
<dbReference type="GO" id="GO:0016020">
    <property type="term" value="C:membrane"/>
    <property type="evidence" value="ECO:0007669"/>
    <property type="project" value="TreeGrafter"/>
</dbReference>
<dbReference type="VEuPathDB" id="VectorBase:HLOH_050722"/>
<organism evidence="1 2">
    <name type="scientific">Haemaphysalis longicornis</name>
    <name type="common">Bush tick</name>
    <dbReference type="NCBI Taxonomy" id="44386"/>
    <lineage>
        <taxon>Eukaryota</taxon>
        <taxon>Metazoa</taxon>
        <taxon>Ecdysozoa</taxon>
        <taxon>Arthropoda</taxon>
        <taxon>Chelicerata</taxon>
        <taxon>Arachnida</taxon>
        <taxon>Acari</taxon>
        <taxon>Parasitiformes</taxon>
        <taxon>Ixodida</taxon>
        <taxon>Ixodoidea</taxon>
        <taxon>Ixodidae</taxon>
        <taxon>Haemaphysalinae</taxon>
        <taxon>Haemaphysalis</taxon>
    </lineage>
</organism>
<dbReference type="OrthoDB" id="428480at2759"/>
<dbReference type="SUPFAM" id="SSF51445">
    <property type="entry name" value="(Trans)glycosidases"/>
    <property type="match status" value="1"/>
</dbReference>
<proteinExistence type="predicted"/>
<reference evidence="1 2" key="1">
    <citation type="journal article" date="2020" name="Cell">
        <title>Large-Scale Comparative Analyses of Tick Genomes Elucidate Their Genetic Diversity and Vector Capacities.</title>
        <authorList>
            <consortium name="Tick Genome and Microbiome Consortium (TIGMIC)"/>
            <person name="Jia N."/>
            <person name="Wang J."/>
            <person name="Shi W."/>
            <person name="Du L."/>
            <person name="Sun Y."/>
            <person name="Zhan W."/>
            <person name="Jiang J.F."/>
            <person name="Wang Q."/>
            <person name="Zhang B."/>
            <person name="Ji P."/>
            <person name="Bell-Sakyi L."/>
            <person name="Cui X.M."/>
            <person name="Yuan T.T."/>
            <person name="Jiang B.G."/>
            <person name="Yang W.F."/>
            <person name="Lam T.T."/>
            <person name="Chang Q.C."/>
            <person name="Ding S.J."/>
            <person name="Wang X.J."/>
            <person name="Zhu J.G."/>
            <person name="Ruan X.D."/>
            <person name="Zhao L."/>
            <person name="Wei J.T."/>
            <person name="Ye R.Z."/>
            <person name="Que T.C."/>
            <person name="Du C.H."/>
            <person name="Zhou Y.H."/>
            <person name="Cheng J.X."/>
            <person name="Dai P.F."/>
            <person name="Guo W.B."/>
            <person name="Han X.H."/>
            <person name="Huang E.J."/>
            <person name="Li L.F."/>
            <person name="Wei W."/>
            <person name="Gao Y.C."/>
            <person name="Liu J.Z."/>
            <person name="Shao H.Z."/>
            <person name="Wang X."/>
            <person name="Wang C.C."/>
            <person name="Yang T.C."/>
            <person name="Huo Q.B."/>
            <person name="Li W."/>
            <person name="Chen H.Y."/>
            <person name="Chen S.E."/>
            <person name="Zhou L.G."/>
            <person name="Ni X.B."/>
            <person name="Tian J.H."/>
            <person name="Sheng Y."/>
            <person name="Liu T."/>
            <person name="Pan Y.S."/>
            <person name="Xia L.Y."/>
            <person name="Li J."/>
            <person name="Zhao F."/>
            <person name="Cao W.C."/>
        </authorList>
    </citation>
    <scope>NUCLEOTIDE SEQUENCE [LARGE SCALE GENOMIC DNA]</scope>
    <source>
        <strain evidence="1">HaeL-2018</strain>
    </source>
</reference>
<dbReference type="InterPro" id="IPR025705">
    <property type="entry name" value="Beta_hexosaminidase_sua/sub"/>
</dbReference>
<evidence type="ECO:0000313" key="1">
    <source>
        <dbReference type="EMBL" id="KAH9384284.1"/>
    </source>
</evidence>
<dbReference type="GO" id="GO:0030203">
    <property type="term" value="P:glycosaminoglycan metabolic process"/>
    <property type="evidence" value="ECO:0007669"/>
    <property type="project" value="TreeGrafter"/>
</dbReference>
<dbReference type="Proteomes" id="UP000821853">
    <property type="component" value="Unassembled WGS sequence"/>
</dbReference>
<dbReference type="AlphaFoldDB" id="A0A9J6HAE5"/>
<dbReference type="GO" id="GO:0005764">
    <property type="term" value="C:lysosome"/>
    <property type="evidence" value="ECO:0007669"/>
    <property type="project" value="TreeGrafter"/>
</dbReference>
<evidence type="ECO:0000313" key="2">
    <source>
        <dbReference type="Proteomes" id="UP000821853"/>
    </source>
</evidence>
<sequence>MKLRQRTTQMPKDAVVQVWKQPQEIELEAVTAAGMRALLSACWYLDYIGYGRDWKKYYSCDPHSFSGKCFY</sequence>
<dbReference type="GO" id="GO:0004563">
    <property type="term" value="F:beta-N-acetylhexosaminidase activity"/>
    <property type="evidence" value="ECO:0007669"/>
    <property type="project" value="InterPro"/>
</dbReference>
<accession>A0A9J6HAE5</accession>
<dbReference type="PANTHER" id="PTHR22600">
    <property type="entry name" value="BETA-HEXOSAMINIDASE"/>
    <property type="match status" value="1"/>
</dbReference>
<gene>
    <name evidence="1" type="ORF">HPB48_026278</name>
</gene>
<dbReference type="Gene3D" id="3.20.20.80">
    <property type="entry name" value="Glycosidases"/>
    <property type="match status" value="1"/>
</dbReference>
<dbReference type="InterPro" id="IPR017853">
    <property type="entry name" value="GH"/>
</dbReference>
<dbReference type="EMBL" id="JABSTR010001999">
    <property type="protein sequence ID" value="KAH9384284.1"/>
    <property type="molecule type" value="Genomic_DNA"/>
</dbReference>
<dbReference type="GO" id="GO:0006689">
    <property type="term" value="P:ganglioside catabolic process"/>
    <property type="evidence" value="ECO:0007669"/>
    <property type="project" value="TreeGrafter"/>
</dbReference>
<protein>
    <submittedName>
        <fullName evidence="1">Uncharacterized protein</fullName>
    </submittedName>
</protein>
<dbReference type="GO" id="GO:0005975">
    <property type="term" value="P:carbohydrate metabolic process"/>
    <property type="evidence" value="ECO:0007669"/>
    <property type="project" value="InterPro"/>
</dbReference>
<name>A0A9J6HAE5_HAELO</name>